<name>A0ACA9LRN6_9GLOM</name>
<gene>
    <name evidence="1" type="ORF">ACOLOM_LOCUS4678</name>
</gene>
<accession>A0ACA9LRN6</accession>
<protein>
    <submittedName>
        <fullName evidence="1">11429_t:CDS:1</fullName>
    </submittedName>
</protein>
<proteinExistence type="predicted"/>
<comment type="caution">
    <text evidence="1">The sequence shown here is derived from an EMBL/GenBank/DDBJ whole genome shotgun (WGS) entry which is preliminary data.</text>
</comment>
<evidence type="ECO:0000313" key="2">
    <source>
        <dbReference type="Proteomes" id="UP000789525"/>
    </source>
</evidence>
<dbReference type="Proteomes" id="UP000789525">
    <property type="component" value="Unassembled WGS sequence"/>
</dbReference>
<sequence>MNPRIFSFLLYESWKLRQNILTSGEKIPINASLARFQNISFNGWDHANFSTVSQAKKLGCGKGVERNLRSGICTIPPRMDEKTRSTGSTFKNNTTTPEPVEVPAPYYEVHIFPEGKINPKTSLLRFKWGVGRLMMESTNPPIVIPLWFKGPEEIMPEGRGSKYWIPICGKKVVITYGQPIDFKDTLTNYYERKVEEIVTRVEITDTIFQAINELQKKTHSLEDGRNNDS</sequence>
<organism evidence="1 2">
    <name type="scientific">Acaulospora colombiana</name>
    <dbReference type="NCBI Taxonomy" id="27376"/>
    <lineage>
        <taxon>Eukaryota</taxon>
        <taxon>Fungi</taxon>
        <taxon>Fungi incertae sedis</taxon>
        <taxon>Mucoromycota</taxon>
        <taxon>Glomeromycotina</taxon>
        <taxon>Glomeromycetes</taxon>
        <taxon>Diversisporales</taxon>
        <taxon>Acaulosporaceae</taxon>
        <taxon>Acaulospora</taxon>
    </lineage>
</organism>
<evidence type="ECO:0000313" key="1">
    <source>
        <dbReference type="EMBL" id="CAG8546434.1"/>
    </source>
</evidence>
<keyword evidence="2" id="KW-1185">Reference proteome</keyword>
<dbReference type="EMBL" id="CAJVPT010007927">
    <property type="protein sequence ID" value="CAG8546434.1"/>
    <property type="molecule type" value="Genomic_DNA"/>
</dbReference>
<reference evidence="1" key="1">
    <citation type="submission" date="2021-06" db="EMBL/GenBank/DDBJ databases">
        <authorList>
            <person name="Kallberg Y."/>
            <person name="Tangrot J."/>
            <person name="Rosling A."/>
        </authorList>
    </citation>
    <scope>NUCLEOTIDE SEQUENCE</scope>
    <source>
        <strain evidence="1">CL356</strain>
    </source>
</reference>